<evidence type="ECO:0000313" key="2">
    <source>
        <dbReference type="EMBL" id="QCD95574.1"/>
    </source>
</evidence>
<dbReference type="CDD" id="cd07816">
    <property type="entry name" value="Bet_v1-like"/>
    <property type="match status" value="1"/>
</dbReference>
<dbReference type="Proteomes" id="UP000501690">
    <property type="component" value="Linkage Group LG6"/>
</dbReference>
<organism evidence="2 3">
    <name type="scientific">Vigna unguiculata</name>
    <name type="common">Cowpea</name>
    <dbReference type="NCBI Taxonomy" id="3917"/>
    <lineage>
        <taxon>Eukaryota</taxon>
        <taxon>Viridiplantae</taxon>
        <taxon>Streptophyta</taxon>
        <taxon>Embryophyta</taxon>
        <taxon>Tracheophyta</taxon>
        <taxon>Spermatophyta</taxon>
        <taxon>Magnoliopsida</taxon>
        <taxon>eudicotyledons</taxon>
        <taxon>Gunneridae</taxon>
        <taxon>Pentapetalae</taxon>
        <taxon>rosids</taxon>
        <taxon>fabids</taxon>
        <taxon>Fabales</taxon>
        <taxon>Fabaceae</taxon>
        <taxon>Papilionoideae</taxon>
        <taxon>50 kb inversion clade</taxon>
        <taxon>NPAAA clade</taxon>
        <taxon>indigoferoid/millettioid clade</taxon>
        <taxon>Phaseoleae</taxon>
        <taxon>Vigna</taxon>
    </lineage>
</organism>
<name>A0A4D6M6G2_VIGUN</name>
<dbReference type="SUPFAM" id="SSF55961">
    <property type="entry name" value="Bet v1-like"/>
    <property type="match status" value="1"/>
</dbReference>
<dbReference type="Gene3D" id="3.30.530.20">
    <property type="match status" value="1"/>
</dbReference>
<dbReference type="Pfam" id="PF00407">
    <property type="entry name" value="Bet_v_1"/>
    <property type="match status" value="1"/>
</dbReference>
<evidence type="ECO:0000259" key="1">
    <source>
        <dbReference type="SMART" id="SM01037"/>
    </source>
</evidence>
<feature type="domain" description="Bet v I/Major latex protein" evidence="1">
    <location>
        <begin position="4"/>
        <end position="154"/>
    </location>
</feature>
<dbReference type="InterPro" id="IPR023393">
    <property type="entry name" value="START-like_dom_sf"/>
</dbReference>
<proteinExistence type="predicted"/>
<dbReference type="SMART" id="SM01037">
    <property type="entry name" value="Bet_v_1"/>
    <property type="match status" value="1"/>
</dbReference>
<evidence type="ECO:0000313" key="3">
    <source>
        <dbReference type="Proteomes" id="UP000501690"/>
    </source>
</evidence>
<protein>
    <recommendedName>
        <fullName evidence="1">Bet v I/Major latex protein domain-containing protein</fullName>
    </recommendedName>
</protein>
<dbReference type="InterPro" id="IPR051761">
    <property type="entry name" value="MLP-like_ligand-binding"/>
</dbReference>
<dbReference type="EMBL" id="CP039350">
    <property type="protein sequence ID" value="QCD95574.1"/>
    <property type="molecule type" value="Genomic_DNA"/>
</dbReference>
<reference evidence="2 3" key="1">
    <citation type="submission" date="2019-04" db="EMBL/GenBank/DDBJ databases">
        <title>An improved genome assembly and genetic linkage map for asparagus bean, Vigna unguiculata ssp. sesquipedialis.</title>
        <authorList>
            <person name="Xia Q."/>
            <person name="Zhang R."/>
            <person name="Dong Y."/>
        </authorList>
    </citation>
    <scope>NUCLEOTIDE SEQUENCE [LARGE SCALE GENOMIC DNA]</scope>
    <source>
        <tissue evidence="2">Leaf</tissue>
    </source>
</reference>
<keyword evidence="3" id="KW-1185">Reference proteome</keyword>
<accession>A0A4D6M6G2</accession>
<dbReference type="GO" id="GO:0006952">
    <property type="term" value="P:defense response"/>
    <property type="evidence" value="ECO:0007669"/>
    <property type="project" value="InterPro"/>
</dbReference>
<sequence length="156" mass="18304">MAYSQLQKEETEVHIKASADKFYDVFCNKTYVIANIFPELVQSVDIQQGQWGTDKSVITWTYFHEGKTRVAKEIVEDIDKEKYKMSFKVIEGDVMEHYKSFKFIMQATPKEKGGSVVNWAVEYEKQNDSIHDPRTMLQLTVDETKKIDEYFTNNHN</sequence>
<dbReference type="PANTHER" id="PTHR31907">
    <property type="entry name" value="MLP-LIKE PROTEIN 423"/>
    <property type="match status" value="1"/>
</dbReference>
<dbReference type="Gramene" id="Vigun01g022600.1.v1.2">
    <property type="protein sequence ID" value="Vigun01g022600.1.v1.2"/>
    <property type="gene ID" value="Vigun01g022600.v1.2"/>
</dbReference>
<dbReference type="OrthoDB" id="1858121at2759"/>
<dbReference type="InterPro" id="IPR000916">
    <property type="entry name" value="Bet_v_I/MLP"/>
</dbReference>
<dbReference type="AlphaFoldDB" id="A0A4D6M6G2"/>
<gene>
    <name evidence="2" type="ORF">DEO72_LG6g268</name>
</gene>